<dbReference type="Proteomes" id="UP000535890">
    <property type="component" value="Unassembled WGS sequence"/>
</dbReference>
<organism evidence="1 2">
    <name type="scientific">Actinomycetospora corticicola</name>
    <dbReference type="NCBI Taxonomy" id="663602"/>
    <lineage>
        <taxon>Bacteria</taxon>
        <taxon>Bacillati</taxon>
        <taxon>Actinomycetota</taxon>
        <taxon>Actinomycetes</taxon>
        <taxon>Pseudonocardiales</taxon>
        <taxon>Pseudonocardiaceae</taxon>
        <taxon>Actinomycetospora</taxon>
    </lineage>
</organism>
<proteinExistence type="predicted"/>
<sequence>MAGLAVAAAGLVGRWHVVRLGDAGPRQDAEVVSRFSRIFAALPRSSRR</sequence>
<evidence type="ECO:0000313" key="2">
    <source>
        <dbReference type="Proteomes" id="UP000535890"/>
    </source>
</evidence>
<name>A0A7Y9J5V0_9PSEU</name>
<keyword evidence="2" id="KW-1185">Reference proteome</keyword>
<protein>
    <submittedName>
        <fullName evidence="1">Uncharacterized protein</fullName>
    </submittedName>
</protein>
<evidence type="ECO:0000313" key="1">
    <source>
        <dbReference type="EMBL" id="NYD36563.1"/>
    </source>
</evidence>
<gene>
    <name evidence="1" type="ORF">BJ983_002665</name>
</gene>
<dbReference type="AlphaFoldDB" id="A0A7Y9J5V0"/>
<accession>A0A7Y9J5V0</accession>
<reference evidence="1 2" key="1">
    <citation type="submission" date="2020-07" db="EMBL/GenBank/DDBJ databases">
        <title>Sequencing the genomes of 1000 actinobacteria strains.</title>
        <authorList>
            <person name="Klenk H.-P."/>
        </authorList>
    </citation>
    <scope>NUCLEOTIDE SEQUENCE [LARGE SCALE GENOMIC DNA]</scope>
    <source>
        <strain evidence="1 2">DSM 45772</strain>
    </source>
</reference>
<dbReference type="EMBL" id="JACCBN010000001">
    <property type="protein sequence ID" value="NYD36563.1"/>
    <property type="molecule type" value="Genomic_DNA"/>
</dbReference>
<comment type="caution">
    <text evidence="1">The sequence shown here is derived from an EMBL/GenBank/DDBJ whole genome shotgun (WGS) entry which is preliminary data.</text>
</comment>